<evidence type="ECO:0000256" key="9">
    <source>
        <dbReference type="ARBA" id="ARBA00022968"/>
    </source>
</evidence>
<keyword evidence="9" id="KW-0735">Signal-anchor</keyword>
<dbReference type="Pfam" id="PF02434">
    <property type="entry name" value="Fringe"/>
    <property type="match status" value="1"/>
</dbReference>
<keyword evidence="5" id="KW-0328">Glycosyltransferase</keyword>
<evidence type="ECO:0000256" key="6">
    <source>
        <dbReference type="ARBA" id="ARBA00022679"/>
    </source>
</evidence>
<keyword evidence="8" id="KW-0547">Nucleotide-binding</keyword>
<dbReference type="GO" id="GO:0000166">
    <property type="term" value="F:nucleotide binding"/>
    <property type="evidence" value="ECO:0007669"/>
    <property type="project" value="UniProtKB-KW"/>
</dbReference>
<evidence type="ECO:0000256" key="3">
    <source>
        <dbReference type="ARBA" id="ARBA00006462"/>
    </source>
</evidence>
<reference evidence="14 15" key="1">
    <citation type="journal article" date="2023" name="BMC Biol.">
        <title>The compact genome of the sponge Oopsacas minuta (Hexactinellida) is lacking key metazoan core genes.</title>
        <authorList>
            <person name="Santini S."/>
            <person name="Schenkelaars Q."/>
            <person name="Jourda C."/>
            <person name="Duchesne M."/>
            <person name="Belahbib H."/>
            <person name="Rocher C."/>
            <person name="Selva M."/>
            <person name="Riesgo A."/>
            <person name="Vervoort M."/>
            <person name="Leys S.P."/>
            <person name="Kodjabachian L."/>
            <person name="Le Bivic A."/>
            <person name="Borchiellini C."/>
            <person name="Claverie J.M."/>
            <person name="Renard E."/>
        </authorList>
    </citation>
    <scope>NUCLEOTIDE SEQUENCE [LARGE SCALE GENOMIC DNA]</scope>
    <source>
        <strain evidence="14">SPO-2</strain>
    </source>
</reference>
<evidence type="ECO:0000256" key="10">
    <source>
        <dbReference type="ARBA" id="ARBA00022989"/>
    </source>
</evidence>
<keyword evidence="15" id="KW-1185">Reference proteome</keyword>
<dbReference type="EMBL" id="JAKMXF010000316">
    <property type="protein sequence ID" value="KAI6649998.1"/>
    <property type="molecule type" value="Genomic_DNA"/>
</dbReference>
<dbReference type="Proteomes" id="UP001165289">
    <property type="component" value="Unassembled WGS sequence"/>
</dbReference>
<dbReference type="InterPro" id="IPR003378">
    <property type="entry name" value="Fringe-like_glycosylTrfase"/>
</dbReference>
<keyword evidence="6" id="KW-0808">Transferase</keyword>
<organism evidence="14 15">
    <name type="scientific">Oopsacas minuta</name>
    <dbReference type="NCBI Taxonomy" id="111878"/>
    <lineage>
        <taxon>Eukaryota</taxon>
        <taxon>Metazoa</taxon>
        <taxon>Porifera</taxon>
        <taxon>Hexactinellida</taxon>
        <taxon>Hexasterophora</taxon>
        <taxon>Lyssacinosida</taxon>
        <taxon>Leucopsacidae</taxon>
        <taxon>Oopsacas</taxon>
    </lineage>
</organism>
<evidence type="ECO:0000313" key="15">
    <source>
        <dbReference type="Proteomes" id="UP001165289"/>
    </source>
</evidence>
<evidence type="ECO:0000256" key="7">
    <source>
        <dbReference type="ARBA" id="ARBA00022692"/>
    </source>
</evidence>
<dbReference type="GO" id="GO:0016020">
    <property type="term" value="C:membrane"/>
    <property type="evidence" value="ECO:0007669"/>
    <property type="project" value="UniProtKB-SubCell"/>
</dbReference>
<evidence type="ECO:0000256" key="8">
    <source>
        <dbReference type="ARBA" id="ARBA00022741"/>
    </source>
</evidence>
<accession>A0AAV7JMF5</accession>
<evidence type="ECO:0000256" key="1">
    <source>
        <dbReference type="ARBA" id="ARBA00004606"/>
    </source>
</evidence>
<comment type="caution">
    <text evidence="14">The sequence shown here is derived from an EMBL/GenBank/DDBJ whole genome shotgun (WGS) entry which is preliminary data.</text>
</comment>
<sequence>MHNSASIQARFKTSTVWGRSHTVEKSPFAYSQIQDSDRRLQLSNILQSKFFSLILSSGRENYLGKMNKQGEFFPKLLLFFFYLISLIVFLSIYMFPSTSNLQFSEISFESMYSTYIQEYVINATAEIMDNKSAPRILCWVCTYPDSSNSVFKSYELWGQYLDKTIYVSNNISLLQPLSALHFPVDHETRSQLWKKTMFSFIYLLNNFGTHFDWFMKADDDTFVVPNNLYKFLANYNSSEPHYFGRELVLNGVIYCSGGGGYIISRTALEIFVKGLDSVCKDQKFGVVEDYEFGRCLNRLGIYPEDSRDKFGRYRFNHLSLRYHLLTPKGQLPEWVYTMSKYPIIEGKNCCAADVITFHYMNEEDSLELYKLLLEPPKNLINPSKLYNFFSIE</sequence>
<dbReference type="EC" id="2.4.1.122" evidence="4"/>
<gene>
    <name evidence="14" type="ORF">LOD99_6362</name>
</gene>
<keyword evidence="10 12" id="KW-1133">Transmembrane helix</keyword>
<evidence type="ECO:0000256" key="5">
    <source>
        <dbReference type="ARBA" id="ARBA00022676"/>
    </source>
</evidence>
<evidence type="ECO:0000256" key="12">
    <source>
        <dbReference type="SAM" id="Phobius"/>
    </source>
</evidence>
<evidence type="ECO:0000256" key="11">
    <source>
        <dbReference type="ARBA" id="ARBA00023136"/>
    </source>
</evidence>
<dbReference type="AlphaFoldDB" id="A0AAV7JMF5"/>
<proteinExistence type="inferred from homology"/>
<name>A0AAV7JMF5_9METZ</name>
<feature type="domain" description="Fringe-like glycosyltransferase" evidence="13">
    <location>
        <begin position="211"/>
        <end position="302"/>
    </location>
</feature>
<dbReference type="InterPro" id="IPR026050">
    <property type="entry name" value="C1GALT1/C1GALT1_chp1"/>
</dbReference>
<dbReference type="Gene3D" id="3.90.550.50">
    <property type="match status" value="1"/>
</dbReference>
<comment type="similarity">
    <text evidence="3">Belongs to the glycosyltransferase 31 family. Beta3-Gal-T subfamily.</text>
</comment>
<dbReference type="GO" id="GO:0016263">
    <property type="term" value="F:glycoprotein-N-acetylgalactosamine 3-beta-galactosyltransferase activity"/>
    <property type="evidence" value="ECO:0007669"/>
    <property type="project" value="UniProtKB-EC"/>
</dbReference>
<dbReference type="PANTHER" id="PTHR23033">
    <property type="entry name" value="BETA1,3-GALACTOSYLTRANSFERASE"/>
    <property type="match status" value="1"/>
</dbReference>
<evidence type="ECO:0000256" key="4">
    <source>
        <dbReference type="ARBA" id="ARBA00012557"/>
    </source>
</evidence>
<evidence type="ECO:0000259" key="13">
    <source>
        <dbReference type="Pfam" id="PF02434"/>
    </source>
</evidence>
<keyword evidence="11 12" id="KW-0472">Membrane</keyword>
<protein>
    <recommendedName>
        <fullName evidence="4">N-acetylgalactosaminide beta-1,3-galactosyltransferase</fullName>
        <ecNumber evidence="4">2.4.1.122</ecNumber>
    </recommendedName>
</protein>
<keyword evidence="7 12" id="KW-0812">Transmembrane</keyword>
<comment type="subcellular location">
    <subcellularLocation>
        <location evidence="1">Membrane</location>
        <topology evidence="1">Single-pass type II membrane protein</topology>
    </subcellularLocation>
</comment>
<comment type="pathway">
    <text evidence="2">Protein modification; protein glycosylation.</text>
</comment>
<evidence type="ECO:0000256" key="2">
    <source>
        <dbReference type="ARBA" id="ARBA00004922"/>
    </source>
</evidence>
<evidence type="ECO:0000313" key="14">
    <source>
        <dbReference type="EMBL" id="KAI6649998.1"/>
    </source>
</evidence>
<feature type="transmembrane region" description="Helical" evidence="12">
    <location>
        <begin position="76"/>
        <end position="95"/>
    </location>
</feature>